<evidence type="ECO:0000313" key="1">
    <source>
        <dbReference type="EMBL" id="KAH7959794.1"/>
    </source>
</evidence>
<sequence>MHLTSAPCSSRDFAAQINKDHPNFGTSQLSFSLGICGYPIRRWETIFGDFTAETHAVNCFAPPRRSSVIQASAFLSLGGDMLSRMEIVDRSDDDIRQEMEDDNGWKVVRYKRRAKEEAKRAMPSASPSRLPKASGAKIISQVIRASKMPKLPMGDYKIVIRPRGGLQLSQLSLLHLGQAIYEAAGICYDEREADTICPNNFQNIIVVSTPYQVHADKYQCIKTIKFNAKEYEVGAYETAPDVTAKGVIRGVPVDVSPKDIMAAIITPRNRTAIAAKRLGNTTTVIILFEGYKVPSYVNYGGVLTRCSLYRKQVDFCKQCNRLGHRSDVCPNPEDKLCAGCGKTNPEQDHTCQPRCQLCGMDHHTAVKTCKAKFKKPYIVKHREWLRQEQAFKQQEQQQQQLRFADGPTERGRSRSRGRATTKDRSRSRSLARSRSRSRGRQANPAMTPNVSWSDAVKGPRPGTPEGTAHNSNSTNEIAEIKEENAQLRELIAQLTNEIQELKRDKNQTNKETRSPSPGRLEVIQEIRMEEDNTPPPLKKKATRDTAMVQTQNFNQAISDQQKAAKQQAEATSNLSLAISVILSRLDKMEANMAEMNTRITELIPRRTSSPPINNTPVISSAGNLQNLQAAGNSSSSNIVL</sequence>
<proteinExistence type="predicted"/>
<dbReference type="EMBL" id="CM023472">
    <property type="protein sequence ID" value="KAH7959794.1"/>
    <property type="molecule type" value="Genomic_DNA"/>
</dbReference>
<organism evidence="1 2">
    <name type="scientific">Dermacentor silvarum</name>
    <name type="common">Tick</name>
    <dbReference type="NCBI Taxonomy" id="543639"/>
    <lineage>
        <taxon>Eukaryota</taxon>
        <taxon>Metazoa</taxon>
        <taxon>Ecdysozoa</taxon>
        <taxon>Arthropoda</taxon>
        <taxon>Chelicerata</taxon>
        <taxon>Arachnida</taxon>
        <taxon>Acari</taxon>
        <taxon>Parasitiformes</taxon>
        <taxon>Ixodida</taxon>
        <taxon>Ixodoidea</taxon>
        <taxon>Ixodidae</taxon>
        <taxon>Rhipicephalinae</taxon>
        <taxon>Dermacentor</taxon>
    </lineage>
</organism>
<reference evidence="1" key="1">
    <citation type="submission" date="2020-05" db="EMBL/GenBank/DDBJ databases">
        <title>Large-scale comparative analyses of tick genomes elucidate their genetic diversity and vector capacities.</title>
        <authorList>
            <person name="Jia N."/>
            <person name="Wang J."/>
            <person name="Shi W."/>
            <person name="Du L."/>
            <person name="Sun Y."/>
            <person name="Zhan W."/>
            <person name="Jiang J."/>
            <person name="Wang Q."/>
            <person name="Zhang B."/>
            <person name="Ji P."/>
            <person name="Sakyi L.B."/>
            <person name="Cui X."/>
            <person name="Yuan T."/>
            <person name="Jiang B."/>
            <person name="Yang W."/>
            <person name="Lam T.T.-Y."/>
            <person name="Chang Q."/>
            <person name="Ding S."/>
            <person name="Wang X."/>
            <person name="Zhu J."/>
            <person name="Ruan X."/>
            <person name="Zhao L."/>
            <person name="Wei J."/>
            <person name="Que T."/>
            <person name="Du C."/>
            <person name="Cheng J."/>
            <person name="Dai P."/>
            <person name="Han X."/>
            <person name="Huang E."/>
            <person name="Gao Y."/>
            <person name="Liu J."/>
            <person name="Shao H."/>
            <person name="Ye R."/>
            <person name="Li L."/>
            <person name="Wei W."/>
            <person name="Wang X."/>
            <person name="Wang C."/>
            <person name="Yang T."/>
            <person name="Huo Q."/>
            <person name="Li W."/>
            <person name="Guo W."/>
            <person name="Chen H."/>
            <person name="Zhou L."/>
            <person name="Ni X."/>
            <person name="Tian J."/>
            <person name="Zhou Y."/>
            <person name="Sheng Y."/>
            <person name="Liu T."/>
            <person name="Pan Y."/>
            <person name="Xia L."/>
            <person name="Li J."/>
            <person name="Zhao F."/>
            <person name="Cao W."/>
        </authorList>
    </citation>
    <scope>NUCLEOTIDE SEQUENCE</scope>
    <source>
        <strain evidence="1">Dsil-2018</strain>
    </source>
</reference>
<name>A0ACB8D5P7_DERSI</name>
<protein>
    <submittedName>
        <fullName evidence="1">Uncharacterized protein</fullName>
    </submittedName>
</protein>
<gene>
    <name evidence="1" type="ORF">HPB49_013909</name>
</gene>
<keyword evidence="2" id="KW-1185">Reference proteome</keyword>
<comment type="caution">
    <text evidence="1">The sequence shown here is derived from an EMBL/GenBank/DDBJ whole genome shotgun (WGS) entry which is preliminary data.</text>
</comment>
<evidence type="ECO:0000313" key="2">
    <source>
        <dbReference type="Proteomes" id="UP000821865"/>
    </source>
</evidence>
<accession>A0ACB8D5P7</accession>
<dbReference type="Proteomes" id="UP000821865">
    <property type="component" value="Chromosome 3"/>
</dbReference>